<dbReference type="InterPro" id="IPR043502">
    <property type="entry name" value="DNA/RNA_pol_sf"/>
</dbReference>
<evidence type="ECO:0000313" key="3">
    <source>
        <dbReference type="Proteomes" id="UP000800200"/>
    </source>
</evidence>
<dbReference type="InterPro" id="IPR043128">
    <property type="entry name" value="Rev_trsase/Diguanyl_cyclase"/>
</dbReference>
<dbReference type="Proteomes" id="UP000800200">
    <property type="component" value="Unassembled WGS sequence"/>
</dbReference>
<keyword evidence="1" id="KW-1133">Transmembrane helix</keyword>
<accession>A0A6A6EBK2</accession>
<evidence type="ECO:0000313" key="2">
    <source>
        <dbReference type="EMBL" id="KAF2188445.1"/>
    </source>
</evidence>
<feature type="transmembrane region" description="Helical" evidence="1">
    <location>
        <begin position="12"/>
        <end position="28"/>
    </location>
</feature>
<proteinExistence type="predicted"/>
<dbReference type="SUPFAM" id="SSF56672">
    <property type="entry name" value="DNA/RNA polymerases"/>
    <property type="match status" value="1"/>
</dbReference>
<dbReference type="EMBL" id="ML994623">
    <property type="protein sequence ID" value="KAF2188445.1"/>
    <property type="molecule type" value="Genomic_DNA"/>
</dbReference>
<feature type="non-terminal residue" evidence="2">
    <location>
        <position position="1"/>
    </location>
</feature>
<evidence type="ECO:0008006" key="4">
    <source>
        <dbReference type="Google" id="ProtNLM"/>
    </source>
</evidence>
<protein>
    <recommendedName>
        <fullName evidence="4">Reverse transcriptase domain-containing protein</fullName>
    </recommendedName>
</protein>
<sequence>INYVLREYLDVFIIVYFNNMLIYINRMLKEHIKHTKKTKKCMFYKTKVKFLRYLVS</sequence>
<dbReference type="AlphaFoldDB" id="A0A6A6EBK2"/>
<keyword evidence="1" id="KW-0812">Transmembrane</keyword>
<reference evidence="2" key="1">
    <citation type="journal article" date="2020" name="Stud. Mycol.">
        <title>101 Dothideomycetes genomes: a test case for predicting lifestyles and emergence of pathogens.</title>
        <authorList>
            <person name="Haridas S."/>
            <person name="Albert R."/>
            <person name="Binder M."/>
            <person name="Bloem J."/>
            <person name="Labutti K."/>
            <person name="Salamov A."/>
            <person name="Andreopoulos B."/>
            <person name="Baker S."/>
            <person name="Barry K."/>
            <person name="Bills G."/>
            <person name="Bluhm B."/>
            <person name="Cannon C."/>
            <person name="Castanera R."/>
            <person name="Culley D."/>
            <person name="Daum C."/>
            <person name="Ezra D."/>
            <person name="Gonzalez J."/>
            <person name="Henrissat B."/>
            <person name="Kuo A."/>
            <person name="Liang C."/>
            <person name="Lipzen A."/>
            <person name="Lutzoni F."/>
            <person name="Magnuson J."/>
            <person name="Mondo S."/>
            <person name="Nolan M."/>
            <person name="Ohm R."/>
            <person name="Pangilinan J."/>
            <person name="Park H.-J."/>
            <person name="Ramirez L."/>
            <person name="Alfaro M."/>
            <person name="Sun H."/>
            <person name="Tritt A."/>
            <person name="Yoshinaga Y."/>
            <person name="Zwiers L.-H."/>
            <person name="Turgeon B."/>
            <person name="Goodwin S."/>
            <person name="Spatafora J."/>
            <person name="Crous P."/>
            <person name="Grigoriev I."/>
        </authorList>
    </citation>
    <scope>NUCLEOTIDE SEQUENCE</scope>
    <source>
        <strain evidence="2">CBS 207.26</strain>
    </source>
</reference>
<name>A0A6A6EBK2_9PEZI</name>
<keyword evidence="1" id="KW-0472">Membrane</keyword>
<dbReference type="Gene3D" id="3.30.70.270">
    <property type="match status" value="1"/>
</dbReference>
<keyword evidence="3" id="KW-1185">Reference proteome</keyword>
<gene>
    <name evidence="2" type="ORF">K469DRAFT_565200</name>
</gene>
<evidence type="ECO:0000256" key="1">
    <source>
        <dbReference type="SAM" id="Phobius"/>
    </source>
</evidence>
<organism evidence="2 3">
    <name type="scientific">Zopfia rhizophila CBS 207.26</name>
    <dbReference type="NCBI Taxonomy" id="1314779"/>
    <lineage>
        <taxon>Eukaryota</taxon>
        <taxon>Fungi</taxon>
        <taxon>Dikarya</taxon>
        <taxon>Ascomycota</taxon>
        <taxon>Pezizomycotina</taxon>
        <taxon>Dothideomycetes</taxon>
        <taxon>Dothideomycetes incertae sedis</taxon>
        <taxon>Zopfiaceae</taxon>
        <taxon>Zopfia</taxon>
    </lineage>
</organism>